<dbReference type="InterPro" id="IPR052195">
    <property type="entry name" value="Bact_Alkyl/Aryl-Sulfatase"/>
</dbReference>
<name>A0A081NIG8_9GAMM</name>
<dbReference type="PANTHER" id="PTHR43223:SF2">
    <property type="entry name" value="METALLO-BETA-LACTAMASE DOMAIN-CONTAINING PROTEIN"/>
    <property type="match status" value="1"/>
</dbReference>
<gene>
    <name evidence="3" type="ORF">GZ78_11985</name>
</gene>
<sequence length="465" mass="52571">MKKTLRAVLMAGVAVGLAGCGSDEPTTTSQVKAEGETKEPIYQPHDWQPKTRDLDGFGREYTDAIKIVDGIYQARGTANAVMVETDEGNILIDTGLAGRPLQENTLADKLNRVNGKPFSHIVLTHAHADHYSGIKEFANDDTEVIVQREFLFNQQYLKDLIPHVMPKNKLFFPNDIPDLPDFGGLTTKLIQKAYPIVEPETVIDSEPYEFTTGGQKFVVYHTPGAEGYDNVSVWMPERKILFTGDVFGHMFGMWPNLTTIRGERARFTRPYVESLNLMLELEPEMIIPSHFYPVQGKEYIKETITRTRDAVQYVDDAVIEGMNAGKDVYTLMEEIKLPEELYLFEAHGKLSWGVKSIWEAYTGWFKMETANEMYSVPMQATYPELIELVGSTGPIINKAQSNLDSGELEKALYFIEMVEAVEPENAQNKKLKYDVLVAMKERANDINHYETMFLNDLVTRAKAAL</sequence>
<dbReference type="InterPro" id="IPR001279">
    <property type="entry name" value="Metallo-B-lactamas"/>
</dbReference>
<dbReference type="OrthoDB" id="9815874at2"/>
<feature type="chain" id="PRO_5001760874" description="Metallo-beta-lactamase domain-containing protein" evidence="1">
    <location>
        <begin position="19"/>
        <end position="465"/>
    </location>
</feature>
<dbReference type="RefSeq" id="WP_034835383.1">
    <property type="nucleotide sequence ID" value="NZ_JOKH01000002.1"/>
</dbReference>
<dbReference type="InterPro" id="IPR029228">
    <property type="entry name" value="Alkyl_sulf_dimr"/>
</dbReference>
<reference evidence="3 4" key="1">
    <citation type="submission" date="2014-06" db="EMBL/GenBank/DDBJ databases">
        <title>Whole Genome Sequences of Three Symbiotic Endozoicomonas Bacteria.</title>
        <authorList>
            <person name="Neave M.J."/>
            <person name="Apprill A."/>
            <person name="Voolstra C.R."/>
        </authorList>
    </citation>
    <scope>NUCLEOTIDE SEQUENCE [LARGE SCALE GENOMIC DNA]</scope>
    <source>
        <strain evidence="3 4">DSM 25634</strain>
    </source>
</reference>
<dbReference type="Pfam" id="PF00753">
    <property type="entry name" value="Lactamase_B"/>
    <property type="match status" value="1"/>
</dbReference>
<accession>A0A081NIG8</accession>
<keyword evidence="4" id="KW-1185">Reference proteome</keyword>
<comment type="caution">
    <text evidence="3">The sequence shown here is derived from an EMBL/GenBank/DDBJ whole genome shotgun (WGS) entry which is preliminary data.</text>
</comment>
<dbReference type="AlphaFoldDB" id="A0A081NIG8"/>
<dbReference type="EMBL" id="JOKH01000002">
    <property type="protein sequence ID" value="KEQ18241.1"/>
    <property type="molecule type" value="Genomic_DNA"/>
</dbReference>
<dbReference type="InterPro" id="IPR036866">
    <property type="entry name" value="RibonucZ/Hydroxyglut_hydro"/>
</dbReference>
<dbReference type="Gene3D" id="3.60.15.30">
    <property type="entry name" value="Metallo-beta-lactamase domain"/>
    <property type="match status" value="1"/>
</dbReference>
<dbReference type="Proteomes" id="UP000028073">
    <property type="component" value="Unassembled WGS sequence"/>
</dbReference>
<evidence type="ECO:0000256" key="1">
    <source>
        <dbReference type="SAM" id="SignalP"/>
    </source>
</evidence>
<dbReference type="eggNOG" id="COG2015">
    <property type="taxonomic scope" value="Bacteria"/>
</dbReference>
<evidence type="ECO:0000259" key="2">
    <source>
        <dbReference type="SMART" id="SM00849"/>
    </source>
</evidence>
<proteinExistence type="predicted"/>
<keyword evidence="1" id="KW-0732">Signal</keyword>
<dbReference type="GO" id="GO:0046983">
    <property type="term" value="F:protein dimerization activity"/>
    <property type="evidence" value="ECO:0007669"/>
    <property type="project" value="InterPro"/>
</dbReference>
<feature type="signal peptide" evidence="1">
    <location>
        <begin position="1"/>
        <end position="18"/>
    </location>
</feature>
<dbReference type="PANTHER" id="PTHR43223">
    <property type="entry name" value="ALKYL/ARYL-SULFATASE"/>
    <property type="match status" value="1"/>
</dbReference>
<evidence type="ECO:0000313" key="3">
    <source>
        <dbReference type="EMBL" id="KEQ18241.1"/>
    </source>
</evidence>
<dbReference type="Gene3D" id="1.25.40.880">
    <property type="entry name" value="Alkyl sulfatase, dimerisation domain"/>
    <property type="match status" value="1"/>
</dbReference>
<protein>
    <recommendedName>
        <fullName evidence="2">Metallo-beta-lactamase domain-containing protein</fullName>
    </recommendedName>
</protein>
<feature type="domain" description="Metallo-beta-lactamase" evidence="2">
    <location>
        <begin position="77"/>
        <end position="290"/>
    </location>
</feature>
<organism evidence="3 4">
    <name type="scientific">Endozoicomonas numazuensis</name>
    <dbReference type="NCBI Taxonomy" id="1137799"/>
    <lineage>
        <taxon>Bacteria</taxon>
        <taxon>Pseudomonadati</taxon>
        <taxon>Pseudomonadota</taxon>
        <taxon>Gammaproteobacteria</taxon>
        <taxon>Oceanospirillales</taxon>
        <taxon>Endozoicomonadaceae</taxon>
        <taxon>Endozoicomonas</taxon>
    </lineage>
</organism>
<dbReference type="SMART" id="SM00849">
    <property type="entry name" value="Lactamase_B"/>
    <property type="match status" value="1"/>
</dbReference>
<dbReference type="Pfam" id="PF14863">
    <property type="entry name" value="Alkyl_sulf_dimr"/>
    <property type="match status" value="1"/>
</dbReference>
<dbReference type="PROSITE" id="PS51257">
    <property type="entry name" value="PROKAR_LIPOPROTEIN"/>
    <property type="match status" value="1"/>
</dbReference>
<dbReference type="SUPFAM" id="SSF56281">
    <property type="entry name" value="Metallo-hydrolase/oxidoreductase"/>
    <property type="match status" value="1"/>
</dbReference>
<dbReference type="STRING" id="1137799.GZ78_11985"/>
<dbReference type="InterPro" id="IPR038536">
    <property type="entry name" value="Alkyl/aryl-sulf_dimr_sf"/>
</dbReference>
<evidence type="ECO:0000313" key="4">
    <source>
        <dbReference type="Proteomes" id="UP000028073"/>
    </source>
</evidence>